<dbReference type="GO" id="GO:0000435">
    <property type="term" value="P:positive regulation of transcription from RNA polymerase II promoter by galactose"/>
    <property type="evidence" value="ECO:0007669"/>
    <property type="project" value="TreeGrafter"/>
</dbReference>
<keyword evidence="1" id="KW-0805">Transcription regulation</keyword>
<dbReference type="PANTHER" id="PTHR47424">
    <property type="entry name" value="REGULATORY PROTEIN GAL4"/>
    <property type="match status" value="1"/>
</dbReference>
<proteinExistence type="predicted"/>
<keyword evidence="6" id="KW-1185">Reference proteome</keyword>
<dbReference type="GO" id="GO:0006351">
    <property type="term" value="P:DNA-templated transcription"/>
    <property type="evidence" value="ECO:0007669"/>
    <property type="project" value="InterPro"/>
</dbReference>
<evidence type="ECO:0000259" key="4">
    <source>
        <dbReference type="SMART" id="SM00906"/>
    </source>
</evidence>
<organism evidence="5 6">
    <name type="scientific">Pseudopithomyces chartarum</name>
    <dbReference type="NCBI Taxonomy" id="1892770"/>
    <lineage>
        <taxon>Eukaryota</taxon>
        <taxon>Fungi</taxon>
        <taxon>Dikarya</taxon>
        <taxon>Ascomycota</taxon>
        <taxon>Pezizomycotina</taxon>
        <taxon>Dothideomycetes</taxon>
        <taxon>Pleosporomycetidae</taxon>
        <taxon>Pleosporales</taxon>
        <taxon>Massarineae</taxon>
        <taxon>Didymosphaeriaceae</taxon>
        <taxon>Pseudopithomyces</taxon>
    </lineage>
</organism>
<dbReference type="GO" id="GO:0008270">
    <property type="term" value="F:zinc ion binding"/>
    <property type="evidence" value="ECO:0007669"/>
    <property type="project" value="InterPro"/>
</dbReference>
<protein>
    <recommendedName>
        <fullName evidence="4">Xylanolytic transcriptional activator regulatory domain-containing protein</fullName>
    </recommendedName>
</protein>
<evidence type="ECO:0000256" key="1">
    <source>
        <dbReference type="ARBA" id="ARBA00023015"/>
    </source>
</evidence>
<evidence type="ECO:0000313" key="5">
    <source>
        <dbReference type="EMBL" id="KAK3213818.1"/>
    </source>
</evidence>
<dbReference type="SMART" id="SM00906">
    <property type="entry name" value="Fungal_trans"/>
    <property type="match status" value="1"/>
</dbReference>
<dbReference type="CDD" id="cd12148">
    <property type="entry name" value="fungal_TF_MHR"/>
    <property type="match status" value="1"/>
</dbReference>
<dbReference type="InterPro" id="IPR051127">
    <property type="entry name" value="Fungal_SecMet_Regulators"/>
</dbReference>
<reference evidence="5 6" key="1">
    <citation type="submission" date="2021-02" db="EMBL/GenBank/DDBJ databases">
        <title>Genome assembly of Pseudopithomyces chartarum.</title>
        <authorList>
            <person name="Jauregui R."/>
            <person name="Singh J."/>
            <person name="Voisey C."/>
        </authorList>
    </citation>
    <scope>NUCLEOTIDE SEQUENCE [LARGE SCALE GENOMIC DNA]</scope>
    <source>
        <strain evidence="5 6">AGR01</strain>
    </source>
</reference>
<dbReference type="GO" id="GO:0000978">
    <property type="term" value="F:RNA polymerase II cis-regulatory region sequence-specific DNA binding"/>
    <property type="evidence" value="ECO:0007669"/>
    <property type="project" value="TreeGrafter"/>
</dbReference>
<comment type="caution">
    <text evidence="5">The sequence shown here is derived from an EMBL/GenBank/DDBJ whole genome shotgun (WGS) entry which is preliminary data.</text>
</comment>
<keyword evidence="2" id="KW-0804">Transcription</keyword>
<dbReference type="AlphaFoldDB" id="A0AAN6RIN4"/>
<sequence>MPVHLDPLAELGVNKKYYNWDVVSTRKSSLQQQTYGTSSSIYFTRQMIMYMDVCDGTKTPEICSSQVYKPAESTCHCDVSRGCISSGSMVRYCDLSRHTEEVYLSSFWKFSQLTAPILARDSFETYYDALWNHSRALRDPSALVDIMLALCIQYEAQSSPNSPQHQVPENLLSGTPGSAGLWWYRRSQQLLVDDLEEPSIATFQGYLLSVIWLSNAGRHNTAHSVMASAIRIGIILGLHLEPAKSLSLQQREFRKRLWWVTYALEMKFAMELGRPLAINCKQVTCTLPSDNIVVPQLDRKELLFSIHLIKLLLTSRAVYITFYRQCAEELNKSGKESIYEDLEVLEHCAKFMASKIAYLRTWARNVPSVLHIKRKNTRPYCVDSLDFIFDDSFENLANRWNTFLELHYHTMALSLFRPFINFSINHRSIMPYTHQHALSCMKHALAITSILQQMCINSRYFKGFLEVWHWQWSAALTLVGYILAYPDSSTAADARVSIDIALLVLKSCGQYAAAEVIRQLIERAASFNPETRRTTGNDTLRCASEQVYTGAINWSEASPSEWDINQSASTIDGAFGSLSTSSTAGDILGSLSALGDLDAADQNVFEFLHFDDLGAL</sequence>
<dbReference type="InterPro" id="IPR007219">
    <property type="entry name" value="XnlR_reg_dom"/>
</dbReference>
<dbReference type="Proteomes" id="UP001280581">
    <property type="component" value="Unassembled WGS sequence"/>
</dbReference>
<keyword evidence="3" id="KW-0539">Nucleus</keyword>
<feature type="domain" description="Xylanolytic transcriptional activator regulatory" evidence="4">
    <location>
        <begin position="222"/>
        <end position="294"/>
    </location>
</feature>
<dbReference type="GO" id="GO:0005634">
    <property type="term" value="C:nucleus"/>
    <property type="evidence" value="ECO:0007669"/>
    <property type="project" value="TreeGrafter"/>
</dbReference>
<dbReference type="EMBL" id="WVTA01000004">
    <property type="protein sequence ID" value="KAK3213818.1"/>
    <property type="molecule type" value="Genomic_DNA"/>
</dbReference>
<evidence type="ECO:0000256" key="2">
    <source>
        <dbReference type="ARBA" id="ARBA00023163"/>
    </source>
</evidence>
<accession>A0AAN6RIN4</accession>
<gene>
    <name evidence="5" type="ORF">GRF29_28g1169627</name>
</gene>
<dbReference type="GO" id="GO:0000981">
    <property type="term" value="F:DNA-binding transcription factor activity, RNA polymerase II-specific"/>
    <property type="evidence" value="ECO:0007669"/>
    <property type="project" value="TreeGrafter"/>
</dbReference>
<evidence type="ECO:0000313" key="6">
    <source>
        <dbReference type="Proteomes" id="UP001280581"/>
    </source>
</evidence>
<dbReference type="Pfam" id="PF04082">
    <property type="entry name" value="Fungal_trans"/>
    <property type="match status" value="1"/>
</dbReference>
<name>A0AAN6RIN4_9PLEO</name>
<dbReference type="PANTHER" id="PTHR47424:SF12">
    <property type="entry name" value="TRANSCRIPTION FACTOR ASQA"/>
    <property type="match status" value="1"/>
</dbReference>
<evidence type="ECO:0000256" key="3">
    <source>
        <dbReference type="ARBA" id="ARBA00023242"/>
    </source>
</evidence>